<reference evidence="2" key="2">
    <citation type="journal article" date="2004" name="Nature">
        <title>Finishing the euchromatic sequence of the human genome.</title>
        <authorList>
            <consortium name="International Human Genome Sequencing Consortium"/>
        </authorList>
    </citation>
    <scope>NUCLEOTIDE SEQUENCE [LARGE SCALE GENOMIC DNA]</scope>
</reference>
<dbReference type="OpenTargets" id="ENSG00000173402"/>
<dbReference type="Antibodypedia" id="4283">
    <property type="antibodies" value="376 antibodies from 44 providers"/>
</dbReference>
<accession>A0A1D5RMP6</accession>
<proteinExistence type="predicted"/>
<dbReference type="GO" id="GO:0005654">
    <property type="term" value="C:nucleoplasm"/>
    <property type="evidence" value="ECO:0000314"/>
    <property type="project" value="HPA"/>
</dbReference>
<dbReference type="GO" id="GO:0005886">
    <property type="term" value="C:plasma membrane"/>
    <property type="evidence" value="ECO:0000314"/>
    <property type="project" value="HPA"/>
</dbReference>
<protein>
    <submittedName>
        <fullName evidence="1">Dystroglycan 1</fullName>
    </submittedName>
</protein>
<feature type="non-terminal residue" evidence="1">
    <location>
        <position position="8"/>
    </location>
</feature>
<dbReference type="ChiTaRS" id="DAG1">
    <property type="organism name" value="human"/>
</dbReference>
<dbReference type="VEuPathDB" id="HostDB:ENSG00000173402"/>
<dbReference type="EMBL" id="AC104452">
    <property type="status" value="NOT_ANNOTATED_CDS"/>
    <property type="molecule type" value="Genomic_DNA"/>
</dbReference>
<reference evidence="2" key="1">
    <citation type="journal article" date="2001" name="Nature">
        <title>Initial sequencing and analysis of the human genome.</title>
        <authorList>
            <consortium name="International Human Genome Sequencing Consortium"/>
            <person name="Lander E.S."/>
            <person name="Linton L.M."/>
            <person name="Birren B."/>
            <person name="Nusbaum C."/>
            <person name="Zody M.C."/>
            <person name="Baldwin J."/>
            <person name="Devon K."/>
            <person name="Dewar K."/>
            <person name="Doyle M."/>
            <person name="FitzHugh W."/>
            <person name="Funke R."/>
            <person name="Gage D."/>
            <person name="Harris K."/>
            <person name="Heaford A."/>
            <person name="Howland J."/>
            <person name="Kann L."/>
            <person name="Lehoczky J."/>
            <person name="LeVine R."/>
            <person name="McEwan P."/>
            <person name="McKernan K."/>
            <person name="Meldrim J."/>
            <person name="Mesirov J.P."/>
            <person name="Miranda C."/>
            <person name="Morris W."/>
            <person name="Naylor J."/>
            <person name="Raymond C."/>
            <person name="Rosetti M."/>
            <person name="Santos R."/>
            <person name="Sheridan A."/>
            <person name="Sougnez C."/>
            <person name="Stange-Thomann N."/>
            <person name="Stojanovic N."/>
            <person name="Subramanian A."/>
            <person name="Wyman D."/>
            <person name="Rogers J."/>
            <person name="Sulston J."/>
            <person name="Ainscough R."/>
            <person name="Beck S."/>
            <person name="Bentley D."/>
            <person name="Burton J."/>
            <person name="Clee C."/>
            <person name="Carter N."/>
            <person name="Coulson A."/>
            <person name="Deadman R."/>
            <person name="Deloukas P."/>
            <person name="Dunham A."/>
            <person name="Dunham I."/>
            <person name="Durbin R."/>
            <person name="French L."/>
            <person name="Grafham D."/>
            <person name="Gregory S."/>
            <person name="Hubbard T."/>
            <person name="Humphray S."/>
            <person name="Hunt A."/>
            <person name="Jones M."/>
            <person name="Lloyd C."/>
            <person name="McMurray A."/>
            <person name="Matthews L."/>
            <person name="Mercer S."/>
            <person name="Milne S."/>
            <person name="Mullikin J.C."/>
            <person name="Mungall A."/>
            <person name="Plumb R."/>
            <person name="Ross M."/>
            <person name="Shownkeen R."/>
            <person name="Sims S."/>
            <person name="Waterston R.H."/>
            <person name="Wilson R.K."/>
            <person name="Hillier L.W."/>
            <person name="McPherson J.D."/>
            <person name="Marra M.A."/>
            <person name="Mardis E.R."/>
            <person name="Fulton L.A."/>
            <person name="Chinwalla A.T."/>
            <person name="Pepin K.H."/>
            <person name="Gish W.R."/>
            <person name="Chissoe S.L."/>
            <person name="Wendl M.C."/>
            <person name="Delehaunty K.D."/>
            <person name="Miner T.L."/>
            <person name="Delehaunty A."/>
            <person name="Kramer J.B."/>
            <person name="Cook L.L."/>
            <person name="Fulton R.S."/>
            <person name="Johnson D.L."/>
            <person name="Minx P.J."/>
            <person name="Clifton S.W."/>
            <person name="Hawkins T."/>
            <person name="Branscomb E."/>
            <person name="Predki P."/>
            <person name="Richardson P."/>
            <person name="Wenning S."/>
            <person name="Slezak T."/>
            <person name="Doggett N."/>
            <person name="Cheng J.F."/>
            <person name="Olsen A."/>
            <person name="Lucas S."/>
            <person name="Elkin C."/>
            <person name="Uberbacher E."/>
            <person name="Frazier M."/>
            <person name="Gibbs R.A."/>
            <person name="Muzny D.M."/>
            <person name="Scherer S.E."/>
            <person name="Bouck J.B."/>
            <person name="Sodergren E.J."/>
            <person name="Worley K.C."/>
            <person name="Rives C.M."/>
            <person name="Gorrell J.H."/>
            <person name="Metzker M.L."/>
            <person name="Naylor S.L."/>
            <person name="Kucherlapati R.S."/>
            <person name="Nelson D.L."/>
            <person name="Weinstock G.M."/>
            <person name="Sakaki Y."/>
            <person name="Fujiyama A."/>
            <person name="Hattori M."/>
            <person name="Yada T."/>
            <person name="Toyoda A."/>
            <person name="Itoh T."/>
            <person name="Kawagoe C."/>
            <person name="Watanabe H."/>
            <person name="Totoki Y."/>
            <person name="Taylor T."/>
            <person name="Weissenbach J."/>
            <person name="Heilig R."/>
            <person name="Saurin W."/>
            <person name="Artiguenave F."/>
            <person name="Brottier P."/>
            <person name="Bruls T."/>
            <person name="Pelletier E."/>
            <person name="Robert C."/>
            <person name="Wincker P."/>
            <person name="Smith D.R."/>
            <person name="Doucette-Stamm L."/>
            <person name="Rubenfield M."/>
            <person name="Weinstock K."/>
            <person name="Lee H.M."/>
            <person name="Dubois J."/>
            <person name="Rosenthal A."/>
            <person name="Platzer M."/>
            <person name="Nyakatura G."/>
            <person name="Taudien S."/>
            <person name="Rump A."/>
            <person name="Yang H."/>
            <person name="Yu J."/>
            <person name="Wang J."/>
            <person name="Huang G."/>
            <person name="Gu J."/>
            <person name="Hood L."/>
            <person name="Rowen L."/>
            <person name="Madan A."/>
            <person name="Qin S."/>
            <person name="Davis R.W."/>
            <person name="Federspiel N.A."/>
            <person name="Abola A.P."/>
            <person name="Proctor M.J."/>
            <person name="Myers R.M."/>
            <person name="Schmutz J."/>
            <person name="Dickson M."/>
            <person name="Grimwood J."/>
            <person name="Cox D.R."/>
            <person name="Olson M.V."/>
            <person name="Kaul R."/>
            <person name="Raymond C."/>
            <person name="Shimizu N."/>
            <person name="Kawasaki K."/>
            <person name="Minoshima S."/>
            <person name="Evans G.A."/>
            <person name="Athanasiou M."/>
            <person name="Schultz R."/>
            <person name="Roe B.A."/>
            <person name="Chen F."/>
            <person name="Pan H."/>
            <person name="Ramser J."/>
            <person name="Lehrach H."/>
            <person name="Reinhardt R."/>
            <person name="McCombie W.R."/>
            <person name="de la Bastide M."/>
            <person name="Dedhia N."/>
            <person name="Blocker H."/>
            <person name="Hornischer K."/>
            <person name="Nordsiek G."/>
            <person name="Agarwala R."/>
            <person name="Aravind L."/>
            <person name="Bailey J.A."/>
            <person name="Bateman A."/>
            <person name="Batzoglou S."/>
            <person name="Birney E."/>
            <person name="Bork P."/>
            <person name="Brown D.G."/>
            <person name="Burge C.B."/>
            <person name="Cerutti L."/>
            <person name="Chen H.C."/>
            <person name="Church D."/>
            <person name="Clamp M."/>
            <person name="Copley R.R."/>
            <person name="Doerks T."/>
            <person name="Eddy S.R."/>
            <person name="Eichler E.E."/>
            <person name="Furey T.S."/>
            <person name="Galagan J."/>
            <person name="Gilbert J.G."/>
            <person name="Harmon C."/>
            <person name="Hayashizaki Y."/>
            <person name="Haussler D."/>
            <person name="Hermjakob H."/>
            <person name="Hokamp K."/>
            <person name="Jang W."/>
            <person name="Johnson L.S."/>
            <person name="Jones T.A."/>
            <person name="Kasif S."/>
            <person name="Kaspryzk A."/>
            <person name="Kennedy S."/>
            <person name="Kent W.J."/>
            <person name="Kitts P."/>
            <person name="Koonin E.V."/>
            <person name="Korf I."/>
            <person name="Kulp D."/>
            <person name="Lancet D."/>
            <person name="Lowe T.M."/>
            <person name="McLysaght A."/>
            <person name="Mikkelsen T."/>
            <person name="Moran J.V."/>
            <person name="Mulder N."/>
            <person name="Pollara V.J."/>
            <person name="Ponting C.P."/>
            <person name="Schuler G."/>
            <person name="Schultz J."/>
            <person name="Slater G."/>
            <person name="Smit A.F."/>
            <person name="Stupka E."/>
            <person name="Szustakowski J."/>
            <person name="Thierry-Mieg D."/>
            <person name="Thierry-Mieg J."/>
            <person name="Wagner L."/>
            <person name="Wallis J."/>
            <person name="Wheeler R."/>
            <person name="Williams A."/>
            <person name="Wolf Y.I."/>
            <person name="Wolfe K.H."/>
            <person name="Yang S.P."/>
            <person name="Yeh R.F."/>
            <person name="Collins F."/>
            <person name="Guyer M.S."/>
            <person name="Peterson J."/>
            <person name="Felsenfeld A."/>
            <person name="Wetterstrand K.A."/>
            <person name="Patrinos A."/>
            <person name="Morgan M.J."/>
            <person name="de Jong P."/>
            <person name="Catanese J.J."/>
            <person name="Osoegawa K."/>
            <person name="Shizuya H."/>
            <person name="Choi S."/>
            <person name="Chen Y.J."/>
        </authorList>
    </citation>
    <scope>NUCLEOTIDE SEQUENCE [LARGE SCALE GENOMIC DNA]</scope>
</reference>
<name>A0A1D5RMP6_HUMAN</name>
<reference evidence="1 2" key="3">
    <citation type="journal article" date="2006" name="Nature">
        <title>The DNA sequence, annotation and analysis of human chromosome 3.</title>
        <authorList>
            <person name="Muzny D.M."/>
            <person name="Scherer S.E."/>
            <person name="Kaul R."/>
            <person name="Wang J."/>
            <person name="Yu J."/>
            <person name="Sudbrak R."/>
            <person name="Buhay C.J."/>
            <person name="Chen R."/>
            <person name="Cree A."/>
            <person name="Ding Y."/>
            <person name="Dugan-Rocha S."/>
            <person name="Gill R."/>
            <person name="Gunaratne P."/>
            <person name="Harris R.A."/>
            <person name="Hawes A.C."/>
            <person name="Hernandez J."/>
            <person name="Hodgson A.V."/>
            <person name="Hume J."/>
            <person name="Jackson A."/>
            <person name="Khan Z.M."/>
            <person name="Kovar-Smith C."/>
            <person name="Lewis L.R."/>
            <person name="Lozado R.J."/>
            <person name="Metzker M.L."/>
            <person name="Milosavljevic A."/>
            <person name="Miner G.R."/>
            <person name="Morgan M.B."/>
            <person name="Nazareth L.V."/>
            <person name="Scott G."/>
            <person name="Sodergren E."/>
            <person name="Song X.Z."/>
            <person name="Steffen D."/>
            <person name="Wei S."/>
            <person name="Wheeler D.A."/>
            <person name="Wright M.W."/>
            <person name="Worley K.C."/>
            <person name="Yuan Y."/>
            <person name="Zhang Z."/>
            <person name="Adams C.Q."/>
            <person name="Ansari-Lari M.A."/>
            <person name="Ayele M."/>
            <person name="Brown M.J."/>
            <person name="Chen G."/>
            <person name="Chen Z."/>
            <person name="Clendenning J."/>
            <person name="Clerc-Blankenburg K.P."/>
            <person name="Chen R."/>
            <person name="Chen Z."/>
            <person name="Davis C."/>
            <person name="Delgado O."/>
            <person name="Dinh H.H."/>
            <person name="Dong W."/>
            <person name="Draper H."/>
            <person name="Ernst S."/>
            <person name="Fu G."/>
            <person name="Gonzalez-Garay M.L."/>
            <person name="Garcia D.K."/>
            <person name="Gillett W."/>
            <person name="Gu J."/>
            <person name="Hao B."/>
            <person name="Haugen E."/>
            <person name="Havlak P."/>
            <person name="He X."/>
            <person name="Hennig S."/>
            <person name="Hu S."/>
            <person name="Huang W."/>
            <person name="Jackson L.R."/>
            <person name="Jacob L.S."/>
            <person name="Kelly S.H."/>
            <person name="Kube M."/>
            <person name="Levy R."/>
            <person name="Li Z."/>
            <person name="Liu B."/>
            <person name="Liu J."/>
            <person name="Liu W."/>
            <person name="Lu J."/>
            <person name="Maheshwari M."/>
            <person name="Nguyen B.V."/>
            <person name="Okwuonu G.O."/>
            <person name="Palmeiri A."/>
            <person name="Pasternak S."/>
            <person name="Perez L.M."/>
            <person name="Phelps K.A."/>
            <person name="Plopper F.J."/>
            <person name="Qiang B."/>
            <person name="Raymond C."/>
            <person name="Rodriguez R."/>
            <person name="Saenphimmachak C."/>
            <person name="Santibanez J."/>
            <person name="Shen H."/>
            <person name="Shen Y."/>
            <person name="Subramanian S."/>
            <person name="Tabor P.E."/>
            <person name="Verduzco D."/>
            <person name="Waldron L."/>
            <person name="Wang J."/>
            <person name="Wang J."/>
            <person name="Wang Q."/>
            <person name="Williams G.A."/>
            <person name="Wong G.K."/>
            <person name="Yao Z."/>
            <person name="Zhang J."/>
            <person name="Zhang X."/>
            <person name="Zhao G."/>
            <person name="Zhou J."/>
            <person name="Zhou Y."/>
            <person name="Nelson D."/>
            <person name="Lehrach H."/>
            <person name="Reinhardt R."/>
            <person name="Naylor S.L."/>
            <person name="Yang H."/>
            <person name="Olson M."/>
            <person name="Weinstock G."/>
            <person name="Gibbs R.A."/>
        </authorList>
    </citation>
    <scope>NUCLEOTIDE SEQUENCE [LARGE SCALE GENOMIC DNA]</scope>
</reference>
<reference evidence="1" key="4">
    <citation type="submission" date="2016-10" db="UniProtKB">
        <authorList>
            <consortium name="Ensembl"/>
        </authorList>
    </citation>
    <scope>IDENTIFICATION</scope>
</reference>
<gene>
    <name evidence="1" type="primary">DAG1</name>
</gene>
<dbReference type="OrthoDB" id="5990676at2759"/>
<keyword evidence="2" id="KW-1185">Reference proteome</keyword>
<dbReference type="ExpressionAtlas" id="A0A1D5RMP6">
    <property type="expression patterns" value="baseline and differential"/>
</dbReference>
<dbReference type="HGNC" id="HGNC:2666">
    <property type="gene designation" value="DAG1"/>
</dbReference>
<dbReference type="Proteomes" id="UP000005640">
    <property type="component" value="Chromosome 3"/>
</dbReference>
<dbReference type="Bgee" id="ENSG00000173402">
    <property type="expression patterns" value="Expressed in olfactory bulb and 215 other cell types or tissues"/>
</dbReference>
<dbReference type="Ensembl" id="ENST00000430636.1">
    <property type="protein sequence ID" value="ENSP00000401805.1"/>
    <property type="gene ID" value="ENSG00000173402.12"/>
</dbReference>
<evidence type="ECO:0000313" key="1">
    <source>
        <dbReference type="Ensembl" id="ENSP00000401805"/>
    </source>
</evidence>
<organism evidence="1 2">
    <name type="scientific">Homo sapiens</name>
    <name type="common">Human</name>
    <dbReference type="NCBI Taxonomy" id="9606"/>
    <lineage>
        <taxon>Eukaryota</taxon>
        <taxon>Metazoa</taxon>
        <taxon>Chordata</taxon>
        <taxon>Craniata</taxon>
        <taxon>Vertebrata</taxon>
        <taxon>Euteleostomi</taxon>
        <taxon>Mammalia</taxon>
        <taxon>Eutheria</taxon>
        <taxon>Euarchontoglires</taxon>
        <taxon>Primates</taxon>
        <taxon>Haplorrhini</taxon>
        <taxon>Catarrhini</taxon>
        <taxon>Hominidae</taxon>
        <taxon>Homo</taxon>
    </lineage>
</organism>
<evidence type="ECO:0000313" key="2">
    <source>
        <dbReference type="Proteomes" id="UP000005640"/>
    </source>
</evidence>
<dbReference type="GeneTree" id="ENSGT00390000008429"/>
<sequence>MRMSVGLS</sequence>